<protein>
    <submittedName>
        <fullName evidence="3">DNA mismatch repair protein MutT</fullName>
    </submittedName>
</protein>
<name>A0A0Q3THX1_9BACI</name>
<dbReference type="PATRIC" id="fig|157838.3.peg.1888"/>
<evidence type="ECO:0000256" key="1">
    <source>
        <dbReference type="ARBA" id="ARBA00022801"/>
    </source>
</evidence>
<dbReference type="InterPro" id="IPR000086">
    <property type="entry name" value="NUDIX_hydrolase_dom"/>
</dbReference>
<comment type="caution">
    <text evidence="3">The sequence shown here is derived from an EMBL/GenBank/DDBJ whole genome shotgun (WGS) entry which is preliminary data.</text>
</comment>
<dbReference type="PANTHER" id="PTHR43736:SF2">
    <property type="entry name" value="MUTT_NUDIX FAMILY PROTEIN"/>
    <property type="match status" value="1"/>
</dbReference>
<dbReference type="AlphaFoldDB" id="A0A0Q3THX1"/>
<dbReference type="Gene3D" id="3.90.79.10">
    <property type="entry name" value="Nucleoside Triphosphate Pyrophosphohydrolase"/>
    <property type="match status" value="1"/>
</dbReference>
<dbReference type="GO" id="GO:0016787">
    <property type="term" value="F:hydrolase activity"/>
    <property type="evidence" value="ECO:0007669"/>
    <property type="project" value="UniProtKB-KW"/>
</dbReference>
<dbReference type="InterPro" id="IPR020476">
    <property type="entry name" value="Nudix_hydrolase"/>
</dbReference>
<dbReference type="CDD" id="cd04669">
    <property type="entry name" value="NUDIX_Hydrolase"/>
    <property type="match status" value="1"/>
</dbReference>
<organism evidence="3 4">
    <name type="scientific">Heyndrickxia shackletonii</name>
    <dbReference type="NCBI Taxonomy" id="157838"/>
    <lineage>
        <taxon>Bacteria</taxon>
        <taxon>Bacillati</taxon>
        <taxon>Bacillota</taxon>
        <taxon>Bacilli</taxon>
        <taxon>Bacillales</taxon>
        <taxon>Bacillaceae</taxon>
        <taxon>Heyndrickxia</taxon>
    </lineage>
</organism>
<dbReference type="SUPFAM" id="SSF55811">
    <property type="entry name" value="Nudix"/>
    <property type="match status" value="1"/>
</dbReference>
<keyword evidence="1" id="KW-0378">Hydrolase</keyword>
<evidence type="ECO:0000259" key="2">
    <source>
        <dbReference type="PROSITE" id="PS51462"/>
    </source>
</evidence>
<dbReference type="OrthoDB" id="511483at2"/>
<reference evidence="3 4" key="1">
    <citation type="submission" date="2015-09" db="EMBL/GenBank/DDBJ databases">
        <title>Genome sequencing project for genomic taxonomy and phylogenomics of Bacillus-like bacteria.</title>
        <authorList>
            <person name="Liu B."/>
            <person name="Wang J."/>
            <person name="Zhu Y."/>
            <person name="Liu G."/>
            <person name="Chen Q."/>
            <person name="Chen Z."/>
            <person name="Lan J."/>
            <person name="Che J."/>
            <person name="Ge C."/>
            <person name="Shi H."/>
            <person name="Pan Z."/>
            <person name="Liu X."/>
        </authorList>
    </citation>
    <scope>NUCLEOTIDE SEQUENCE [LARGE SCALE GENOMIC DNA]</scope>
    <source>
        <strain evidence="3 4">LMG 18435</strain>
    </source>
</reference>
<accession>A0A0Q3THX1</accession>
<proteinExistence type="predicted"/>
<evidence type="ECO:0000313" key="3">
    <source>
        <dbReference type="EMBL" id="KQL53550.1"/>
    </source>
</evidence>
<dbReference type="STRING" id="157838.AN964_08605"/>
<dbReference type="Proteomes" id="UP000051888">
    <property type="component" value="Unassembled WGS sequence"/>
</dbReference>
<dbReference type="PRINTS" id="PR00502">
    <property type="entry name" value="NUDIXFAMILY"/>
</dbReference>
<keyword evidence="4" id="KW-1185">Reference proteome</keyword>
<dbReference type="EMBL" id="LJJC01000004">
    <property type="protein sequence ID" value="KQL53550.1"/>
    <property type="molecule type" value="Genomic_DNA"/>
</dbReference>
<evidence type="ECO:0000313" key="4">
    <source>
        <dbReference type="Proteomes" id="UP000051888"/>
    </source>
</evidence>
<feature type="domain" description="Nudix hydrolase" evidence="2">
    <location>
        <begin position="1"/>
        <end position="132"/>
    </location>
</feature>
<dbReference type="Pfam" id="PF00293">
    <property type="entry name" value="NUDIX"/>
    <property type="match status" value="1"/>
</dbReference>
<gene>
    <name evidence="3" type="ORF">AN964_08605</name>
</gene>
<dbReference type="PANTHER" id="PTHR43736">
    <property type="entry name" value="ADP-RIBOSE PYROPHOSPHATASE"/>
    <property type="match status" value="1"/>
</dbReference>
<sequence length="134" mass="15412">MRNRGSVVLVDKENQKIGLIKRTREGTVYYVFPGGGIKEGETPEEATIREAYEELGVKVAIRELIGKLEYNGTQYFYLAEMMEGEFGTGAGEEFTDLKRNRGTYEPVWVYIEECAFIDIRPREVIDIIQRFVCI</sequence>
<dbReference type="InterPro" id="IPR015797">
    <property type="entry name" value="NUDIX_hydrolase-like_dom_sf"/>
</dbReference>
<dbReference type="PROSITE" id="PS51462">
    <property type="entry name" value="NUDIX"/>
    <property type="match status" value="1"/>
</dbReference>